<reference evidence="2 3" key="1">
    <citation type="submission" date="2017-03" db="EMBL/GenBank/DDBJ databases">
        <title>Paenibacillus larvae genome sequencing.</title>
        <authorList>
            <person name="Dingman D.W."/>
        </authorList>
    </citation>
    <scope>NUCLEOTIDE SEQUENCE [LARGE SCALE GENOMIC DNA]</scope>
    <source>
        <strain evidence="2 3">SAG 10367</strain>
    </source>
</reference>
<dbReference type="Pfam" id="PF20092">
    <property type="entry name" value="DUF6483"/>
    <property type="match status" value="1"/>
</dbReference>
<evidence type="ECO:0000256" key="1">
    <source>
        <dbReference type="SAM" id="MobiDB-lite"/>
    </source>
</evidence>
<feature type="region of interest" description="Disordered" evidence="1">
    <location>
        <begin position="212"/>
        <end position="236"/>
    </location>
</feature>
<accession>A0A1V0UNU2</accession>
<sequence length="236" mass="26469">MFQRKDYLVRMIEEMSQMIGTVIAKLRKERKQQEALQNLEELLSGLHMPGARLLSSLPEDNMIQMISTGGSIEPDRLAAAGIILKERGDILEELGIGKEGLSSRMKSLYLLLKSHELGADPKVIDYPSAVQELVSRLRSFRLPSPTLLLLHKYYVDLGHYDLAENALYDLLEAGEKDTGQLGFHFYERLLGLPEELLESGGLPIEEVKDGLQTWKERHSTPPETSAPLSEEETPGT</sequence>
<proteinExistence type="predicted"/>
<dbReference type="AlphaFoldDB" id="A0A1V0UNU2"/>
<dbReference type="EMBL" id="CP020557">
    <property type="protein sequence ID" value="ARF66730.1"/>
    <property type="molecule type" value="Genomic_DNA"/>
</dbReference>
<dbReference type="InterPro" id="IPR045507">
    <property type="entry name" value="DUF6483"/>
</dbReference>
<dbReference type="RefSeq" id="WP_083038270.1">
    <property type="nucleotide sequence ID" value="NZ_CP020557.1"/>
</dbReference>
<evidence type="ECO:0000313" key="3">
    <source>
        <dbReference type="Proteomes" id="UP000192727"/>
    </source>
</evidence>
<evidence type="ECO:0000313" key="2">
    <source>
        <dbReference type="EMBL" id="ARF66730.1"/>
    </source>
</evidence>
<dbReference type="Proteomes" id="UP000192727">
    <property type="component" value="Chromosome"/>
</dbReference>
<name>A0A1V0UNU2_9BACL</name>
<gene>
    <name evidence="2" type="ORF">B7C51_01245</name>
</gene>
<organism evidence="2 3">
    <name type="scientific">Paenibacillus larvae subsp. pulvifaciens</name>
    <dbReference type="NCBI Taxonomy" id="1477"/>
    <lineage>
        <taxon>Bacteria</taxon>
        <taxon>Bacillati</taxon>
        <taxon>Bacillota</taxon>
        <taxon>Bacilli</taxon>
        <taxon>Bacillales</taxon>
        <taxon>Paenibacillaceae</taxon>
        <taxon>Paenibacillus</taxon>
    </lineage>
</organism>
<protein>
    <submittedName>
        <fullName evidence="2">Uncharacterized protein</fullName>
    </submittedName>
</protein>